<dbReference type="Gramene" id="RZC79527">
    <property type="protein sequence ID" value="RZC79527"/>
    <property type="gene ID" value="C5167_003804"/>
</dbReference>
<dbReference type="EMBL" id="CM010723">
    <property type="protein sequence ID" value="RZC79527.1"/>
    <property type="molecule type" value="Genomic_DNA"/>
</dbReference>
<protein>
    <submittedName>
        <fullName evidence="1">Uncharacterized protein</fullName>
    </submittedName>
</protein>
<dbReference type="AlphaFoldDB" id="A0A4Y7L3J5"/>
<evidence type="ECO:0000313" key="2">
    <source>
        <dbReference type="Proteomes" id="UP000316621"/>
    </source>
</evidence>
<sequence length="188" mass="21492">METPDYLRRPPFSDNNAVRLPILEKTGYEEEEDDPGCRFSRIQNGLAGLAEVYFIDTKNILIGLEYESSEFASLVLRMNLRPEAPVDALLSIELVHNHHFETGDTSKNRCLNRIVSFSEKKYRHKLANCLQLEKAKKEGFVITRETPKGGEDGFIKKTDPGTYLSVRARSFMLACYGEEVTREIRDLT</sequence>
<name>A0A4Y7L3J5_PAPSO</name>
<organism evidence="1 2">
    <name type="scientific">Papaver somniferum</name>
    <name type="common">Opium poppy</name>
    <dbReference type="NCBI Taxonomy" id="3469"/>
    <lineage>
        <taxon>Eukaryota</taxon>
        <taxon>Viridiplantae</taxon>
        <taxon>Streptophyta</taxon>
        <taxon>Embryophyta</taxon>
        <taxon>Tracheophyta</taxon>
        <taxon>Spermatophyta</taxon>
        <taxon>Magnoliopsida</taxon>
        <taxon>Ranunculales</taxon>
        <taxon>Papaveraceae</taxon>
        <taxon>Papaveroideae</taxon>
        <taxon>Papaver</taxon>
    </lineage>
</organism>
<evidence type="ECO:0000313" key="1">
    <source>
        <dbReference type="EMBL" id="RZC79527.1"/>
    </source>
</evidence>
<reference evidence="1 2" key="1">
    <citation type="journal article" date="2018" name="Science">
        <title>The opium poppy genome and morphinan production.</title>
        <authorList>
            <person name="Guo L."/>
            <person name="Winzer T."/>
            <person name="Yang X."/>
            <person name="Li Y."/>
            <person name="Ning Z."/>
            <person name="He Z."/>
            <person name="Teodor R."/>
            <person name="Lu Y."/>
            <person name="Bowser T.A."/>
            <person name="Graham I.A."/>
            <person name="Ye K."/>
        </authorList>
    </citation>
    <scope>NUCLEOTIDE SEQUENCE [LARGE SCALE GENOMIC DNA]</scope>
    <source>
        <strain evidence="2">cv. HN1</strain>
        <tissue evidence="1">Leaves</tissue>
    </source>
</reference>
<proteinExistence type="predicted"/>
<keyword evidence="2" id="KW-1185">Reference proteome</keyword>
<dbReference type="Proteomes" id="UP000316621">
    <property type="component" value="Chromosome 9"/>
</dbReference>
<accession>A0A4Y7L3J5</accession>
<gene>
    <name evidence="1" type="ORF">C5167_003804</name>
</gene>